<feature type="domain" description="WCX" evidence="2">
    <location>
        <begin position="152"/>
        <end position="210"/>
    </location>
</feature>
<organism evidence="3 4">
    <name type="scientific">Deinococcus antarcticus</name>
    <dbReference type="NCBI Taxonomy" id="1298767"/>
    <lineage>
        <taxon>Bacteria</taxon>
        <taxon>Thermotogati</taxon>
        <taxon>Deinococcota</taxon>
        <taxon>Deinococci</taxon>
        <taxon>Deinococcales</taxon>
        <taxon>Deinococcaceae</taxon>
        <taxon>Deinococcus</taxon>
    </lineage>
</organism>
<reference evidence="4" key="1">
    <citation type="journal article" date="2019" name="Int. J. Syst. Evol. Microbiol.">
        <title>The Global Catalogue of Microorganisms (GCM) 10K type strain sequencing project: providing services to taxonomists for standard genome sequencing and annotation.</title>
        <authorList>
            <consortium name="The Broad Institute Genomics Platform"/>
            <consortium name="The Broad Institute Genome Sequencing Center for Infectious Disease"/>
            <person name="Wu L."/>
            <person name="Ma J."/>
        </authorList>
    </citation>
    <scope>NUCLEOTIDE SEQUENCE [LARGE SCALE GENOMIC DNA]</scope>
    <source>
        <strain evidence="4">CCTCC AB 2013263</strain>
    </source>
</reference>
<evidence type="ECO:0000259" key="2">
    <source>
        <dbReference type="Pfam" id="PF25583"/>
    </source>
</evidence>
<dbReference type="Pfam" id="PF13280">
    <property type="entry name" value="WYL"/>
    <property type="match status" value="1"/>
</dbReference>
<dbReference type="InterPro" id="IPR029068">
    <property type="entry name" value="Glyas_Bleomycin-R_OHBP_Dase"/>
</dbReference>
<dbReference type="PANTHER" id="PTHR34580:SF1">
    <property type="entry name" value="PROTEIN PAFC"/>
    <property type="match status" value="1"/>
</dbReference>
<dbReference type="PANTHER" id="PTHR34580">
    <property type="match status" value="1"/>
</dbReference>
<dbReference type="Gene3D" id="3.10.180.10">
    <property type="entry name" value="2,3-Dihydroxybiphenyl 1,2-Dioxygenase, domain 1"/>
    <property type="match status" value="1"/>
</dbReference>
<dbReference type="InterPro" id="IPR026881">
    <property type="entry name" value="WYL_dom"/>
</dbReference>
<comment type="caution">
    <text evidence="3">The sequence shown here is derived from an EMBL/GenBank/DDBJ whole genome shotgun (WGS) entry which is preliminary data.</text>
</comment>
<evidence type="ECO:0000313" key="4">
    <source>
        <dbReference type="Proteomes" id="UP001595748"/>
    </source>
</evidence>
<dbReference type="Proteomes" id="UP001595748">
    <property type="component" value="Unassembled WGS sequence"/>
</dbReference>
<gene>
    <name evidence="3" type="ORF">ACFOPQ_07450</name>
</gene>
<feature type="domain" description="WYL" evidence="1">
    <location>
        <begin position="94"/>
        <end position="128"/>
    </location>
</feature>
<evidence type="ECO:0000259" key="1">
    <source>
        <dbReference type="Pfam" id="PF13280"/>
    </source>
</evidence>
<keyword evidence="4" id="KW-1185">Reference proteome</keyword>
<dbReference type="InterPro" id="IPR057727">
    <property type="entry name" value="WCX_dom"/>
</dbReference>
<dbReference type="RefSeq" id="WP_380076739.1">
    <property type="nucleotide sequence ID" value="NZ_JBHRZF010000082.1"/>
</dbReference>
<dbReference type="EMBL" id="JBHRZF010000082">
    <property type="protein sequence ID" value="MFC3860599.1"/>
    <property type="molecule type" value="Genomic_DNA"/>
</dbReference>
<dbReference type="SUPFAM" id="SSF54593">
    <property type="entry name" value="Glyoxalase/Bleomycin resistance protein/Dihydroxybiphenyl dioxygenase"/>
    <property type="match status" value="1"/>
</dbReference>
<evidence type="ECO:0000313" key="3">
    <source>
        <dbReference type="EMBL" id="MFC3860599.1"/>
    </source>
</evidence>
<protein>
    <submittedName>
        <fullName evidence="3">WYL domain-containing protein</fullName>
    </submittedName>
</protein>
<proteinExistence type="predicted"/>
<accession>A0ABV8A579</accession>
<dbReference type="InterPro" id="IPR051534">
    <property type="entry name" value="CBASS_pafABC_assoc_protein"/>
</dbReference>
<name>A0ABV8A579_9DEIO</name>
<dbReference type="Pfam" id="PF25583">
    <property type="entry name" value="WCX"/>
    <property type="match status" value="1"/>
</dbReference>
<sequence length="259" mass="28894">MPGRGYRLIDGYFLPPLHFTPQEAVLLMLGADAVARAFDAEYAHAATSALSKLQAALPDEKRAEVQFVREHLQFVPPDETVIHADLRALRGAVLGLVHLYGAWLLSAFDPARGATRVFRLSRMEGVQVSPQTFQRDPAWMLRPTDERGKQRNVSVRLLLDASLSRAVRERPNFFQTAEQLTASGLEVSLQVRDIQDVLPWALSWGAGVTVYFIVPDVQKYHDQLLKRGAHLAEPLHDMLFGQTFSVNTPDGHLPGFYAA</sequence>